<dbReference type="SMART" id="SM00387">
    <property type="entry name" value="HATPase_c"/>
    <property type="match status" value="1"/>
</dbReference>
<dbReference type="CDD" id="cd16917">
    <property type="entry name" value="HATPase_UhpB-NarQ-NarX-like"/>
    <property type="match status" value="1"/>
</dbReference>
<dbReference type="SUPFAM" id="SSF101898">
    <property type="entry name" value="NHL repeat"/>
    <property type="match status" value="1"/>
</dbReference>
<dbReference type="Gene3D" id="1.20.5.1930">
    <property type="match status" value="1"/>
</dbReference>
<sequence length="1040" mass="114613">MHILVSRRSTRPCRSLHSHARSTRHAARHGKSIISRWLAGLVWTALALKLTSASALAIADYEHTVWGEKDGLAAAAGQFIQVPHGMLLMRTTVGRQVFDGVEFHSFDKAPAGGPFVDSADVLGQTSPTGAVYYIHPETFRLMRRWQGRTEAVEDKFGAGPYARFIFDQQGVGWYHQRGVLLRLEGLHLEALDDSWGIPKGTRAIHRPVVDAQGAVWFVNPVGLYRLPRGARVFERVDVRDCEQIAFAPDGSLWCTGAEGIAVIDMKDGRPVSQRRLTRAPHGIMLFDSRGGLWMHSLIGIEHAADWRRVLEPGGAAALRADAITPERGLSSLSVNDLHEDADGNIWLATATGIERFRLPRFTQAKFPRYVTSAELTPDADGGLWLGQWNSSLKYVANGNVKEMPQIKDVTSIRPGANHRIWVSTQNALWRKEAGADFTLVPTPDLSWRGQIHQIAEDDTGAVWLQAGDQLLRLQDGRISQPRGPVTPPADGRYILHADTQGQLWFAGKARRGPFVLRGGLFREIRSEPYHDTVTEAWVAFARGARVWIGGLNGVGVFEGDRFRPLQSKGNALKAITGIVETPQGDLWLSGLNKVFHIPAATLKAGLSGQAVMPKVYDHHDGLHGVADPGDAPRLVQDAAGLIWASTNEGRFWIDPGVKQAVPKPPVAQVWAVKSDGAITPAGAGVQLSANPGQIEFNYSAAALSIADRVRFRYRIEGIDSEWQEAGARRTAYYTQLPPGRHRFEVMASNEDGQWAEVPTSLAFEVLPAWYQTLWFRMLALSLVLGCLWLVYRLRVGVLRARERSRMREILAERERIARDLHDTLLQSMQGVILGFQAVATALPAQDNTRGSIESQLDHADQMLGEARDRVRDLRSTDADAVGLREAFESAAAQLAGTAQVEIVEAGRARALRPLTRDRIYLIGREALLNAVIHGKGSDIRVDLQFESRRFTLRVHDNGPGMAPEVLAAGARPGHYGLLGMRERAAQIGGSLTITSRPGGGTEVELRVPAAQAFEGTASNRPWRQILRIPREGRQPMRRQA</sequence>
<dbReference type="InterPro" id="IPR011712">
    <property type="entry name" value="Sig_transdc_His_kin_sub3_dim/P"/>
</dbReference>
<dbReference type="InterPro" id="IPR013783">
    <property type="entry name" value="Ig-like_fold"/>
</dbReference>
<evidence type="ECO:0000256" key="4">
    <source>
        <dbReference type="SAM" id="MobiDB-lite"/>
    </source>
</evidence>
<dbReference type="Gene3D" id="2.130.10.10">
    <property type="entry name" value="YVTN repeat-like/Quinoprotein amine dehydrogenase"/>
    <property type="match status" value="2"/>
</dbReference>
<protein>
    <submittedName>
        <fullName evidence="7">Sensor histidine kinase</fullName>
    </submittedName>
</protein>
<accession>A0ABN1JW81</accession>
<dbReference type="PANTHER" id="PTHR24421:SF62">
    <property type="entry name" value="SENSORY TRANSDUCTION HISTIDINE KINASE"/>
    <property type="match status" value="1"/>
</dbReference>
<keyword evidence="2 7" id="KW-0418">Kinase</keyword>
<dbReference type="EMBL" id="BAAAEW010000007">
    <property type="protein sequence ID" value="GAA0747921.1"/>
    <property type="molecule type" value="Genomic_DNA"/>
</dbReference>
<reference evidence="7 8" key="1">
    <citation type="journal article" date="2019" name="Int. J. Syst. Evol. Microbiol.">
        <title>The Global Catalogue of Microorganisms (GCM) 10K type strain sequencing project: providing services to taxonomists for standard genome sequencing and annotation.</title>
        <authorList>
            <consortium name="The Broad Institute Genomics Platform"/>
            <consortium name="The Broad Institute Genome Sequencing Center for Infectious Disease"/>
            <person name="Wu L."/>
            <person name="Ma J."/>
        </authorList>
    </citation>
    <scope>NUCLEOTIDE SEQUENCE [LARGE SCALE GENOMIC DNA]</scope>
    <source>
        <strain evidence="7 8">JCM 15503</strain>
    </source>
</reference>
<feature type="transmembrane region" description="Helical" evidence="5">
    <location>
        <begin position="773"/>
        <end position="791"/>
    </location>
</feature>
<dbReference type="InterPro" id="IPR050482">
    <property type="entry name" value="Sensor_HK_TwoCompSys"/>
</dbReference>
<dbReference type="PROSITE" id="PS50109">
    <property type="entry name" value="HIS_KIN"/>
    <property type="match status" value="1"/>
</dbReference>
<dbReference type="InterPro" id="IPR011110">
    <property type="entry name" value="Reg_prop"/>
</dbReference>
<evidence type="ECO:0000256" key="3">
    <source>
        <dbReference type="ARBA" id="ARBA00023012"/>
    </source>
</evidence>
<dbReference type="Pfam" id="PF07730">
    <property type="entry name" value="HisKA_3"/>
    <property type="match status" value="1"/>
</dbReference>
<evidence type="ECO:0000256" key="2">
    <source>
        <dbReference type="ARBA" id="ARBA00022777"/>
    </source>
</evidence>
<comment type="caution">
    <text evidence="7">The sequence shown here is derived from an EMBL/GenBank/DDBJ whole genome shotgun (WGS) entry which is preliminary data.</text>
</comment>
<keyword evidence="1" id="KW-0808">Transferase</keyword>
<evidence type="ECO:0000313" key="7">
    <source>
        <dbReference type="EMBL" id="GAA0747921.1"/>
    </source>
</evidence>
<dbReference type="Gene3D" id="2.60.40.10">
    <property type="entry name" value="Immunoglobulins"/>
    <property type="match status" value="1"/>
</dbReference>
<feature type="region of interest" description="Disordered" evidence="4">
    <location>
        <begin position="1"/>
        <end position="24"/>
    </location>
</feature>
<dbReference type="Proteomes" id="UP001500279">
    <property type="component" value="Unassembled WGS sequence"/>
</dbReference>
<keyword evidence="8" id="KW-1185">Reference proteome</keyword>
<evidence type="ECO:0000313" key="8">
    <source>
        <dbReference type="Proteomes" id="UP001500279"/>
    </source>
</evidence>
<keyword evidence="5" id="KW-0812">Transmembrane</keyword>
<dbReference type="InterPro" id="IPR015943">
    <property type="entry name" value="WD40/YVTN_repeat-like_dom_sf"/>
</dbReference>
<feature type="compositionally biased region" description="Basic residues" evidence="4">
    <location>
        <begin position="8"/>
        <end position="24"/>
    </location>
</feature>
<dbReference type="RefSeq" id="WP_141284338.1">
    <property type="nucleotide sequence ID" value="NZ_BAAAEW010000007.1"/>
</dbReference>
<dbReference type="InterPro" id="IPR005467">
    <property type="entry name" value="His_kinase_dom"/>
</dbReference>
<keyword evidence="3" id="KW-0902">Two-component regulatory system</keyword>
<proteinExistence type="predicted"/>
<gene>
    <name evidence="7" type="ORF">GCM10009107_16930</name>
</gene>
<feature type="domain" description="Histidine kinase" evidence="6">
    <location>
        <begin position="916"/>
        <end position="1011"/>
    </location>
</feature>
<dbReference type="Pfam" id="PF07495">
    <property type="entry name" value="Y_Y_Y"/>
    <property type="match status" value="1"/>
</dbReference>
<dbReference type="Pfam" id="PF07494">
    <property type="entry name" value="Reg_prop"/>
    <property type="match status" value="1"/>
</dbReference>
<evidence type="ECO:0000256" key="5">
    <source>
        <dbReference type="SAM" id="Phobius"/>
    </source>
</evidence>
<dbReference type="GO" id="GO:0016301">
    <property type="term" value="F:kinase activity"/>
    <property type="evidence" value="ECO:0007669"/>
    <property type="project" value="UniProtKB-KW"/>
</dbReference>
<dbReference type="InterPro" id="IPR011123">
    <property type="entry name" value="Y_Y_Y"/>
</dbReference>
<dbReference type="PANTHER" id="PTHR24421">
    <property type="entry name" value="NITRATE/NITRITE SENSOR PROTEIN NARX-RELATED"/>
    <property type="match status" value="1"/>
</dbReference>
<name>A0ABN1JW81_9BURK</name>
<dbReference type="Gene3D" id="3.30.565.10">
    <property type="entry name" value="Histidine kinase-like ATPase, C-terminal domain"/>
    <property type="match status" value="1"/>
</dbReference>
<evidence type="ECO:0000256" key="1">
    <source>
        <dbReference type="ARBA" id="ARBA00022679"/>
    </source>
</evidence>
<dbReference type="SUPFAM" id="SSF55874">
    <property type="entry name" value="ATPase domain of HSP90 chaperone/DNA topoisomerase II/histidine kinase"/>
    <property type="match status" value="1"/>
</dbReference>
<dbReference type="SUPFAM" id="SSF63829">
    <property type="entry name" value="Calcium-dependent phosphotriesterase"/>
    <property type="match status" value="1"/>
</dbReference>
<dbReference type="InterPro" id="IPR003594">
    <property type="entry name" value="HATPase_dom"/>
</dbReference>
<evidence type="ECO:0000259" key="6">
    <source>
        <dbReference type="PROSITE" id="PS50109"/>
    </source>
</evidence>
<dbReference type="Pfam" id="PF02518">
    <property type="entry name" value="HATPase_c"/>
    <property type="match status" value="1"/>
</dbReference>
<dbReference type="InterPro" id="IPR036890">
    <property type="entry name" value="HATPase_C_sf"/>
</dbReference>
<keyword evidence="5" id="KW-1133">Transmembrane helix</keyword>
<keyword evidence="5" id="KW-0472">Membrane</keyword>
<organism evidence="7 8">
    <name type="scientific">Ideonella azotifigens</name>
    <dbReference type="NCBI Taxonomy" id="513160"/>
    <lineage>
        <taxon>Bacteria</taxon>
        <taxon>Pseudomonadati</taxon>
        <taxon>Pseudomonadota</taxon>
        <taxon>Betaproteobacteria</taxon>
        <taxon>Burkholderiales</taxon>
        <taxon>Sphaerotilaceae</taxon>
        <taxon>Ideonella</taxon>
    </lineage>
</organism>